<evidence type="ECO:0000256" key="8">
    <source>
        <dbReference type="ARBA" id="ARBA00022857"/>
    </source>
</evidence>
<dbReference type="EMBL" id="PNHP01000007">
    <property type="protein sequence ID" value="PMC80820.1"/>
    <property type="molecule type" value="Genomic_DNA"/>
</dbReference>
<protein>
    <recommendedName>
        <fullName evidence="3 11">Chorismate synthase</fullName>
        <ecNumber evidence="3 11">4.2.3.5</ecNumber>
    </recommendedName>
</protein>
<dbReference type="GeneID" id="84579220"/>
<dbReference type="GO" id="GO:0005829">
    <property type="term" value="C:cytosol"/>
    <property type="evidence" value="ECO:0007669"/>
    <property type="project" value="TreeGrafter"/>
</dbReference>
<dbReference type="Proteomes" id="UP000235658">
    <property type="component" value="Unassembled WGS sequence"/>
</dbReference>
<sequence length="358" mass="39641">MGQSFGKNLKVTIFGSSHQEYMGVVIDNVKPGFEIDMVKLDDFMQRRAPGKSRFTTKRKEADRAIFISGLRENKIISKTITALIKNNNFKSKDYNNLNDIPRPSHADYTSFIKYGKDMDMNGGGPFSGRLTAPFCLAGGIAKQILEEKNIKIASRIKNIGGIYDKNLDLANPPMDELEKISQKEIPVLDEKKEEEIRKLLEDVSSEGDSIGGICQVFGENIPQGLGDPLFDSFEAKISYLSFGIPALRAISFGEGLNSINMRGSAHNDQFELENGKVKTRTNNAGGIVGGITNGMPVVFDLIFKPTPSISKNQKSFSIREKKEKDLLIKGRHDPCLALRTPPIGEAILALTVLDYLYE</sequence>
<keyword evidence="5" id="KW-0285">Flavoprotein</keyword>
<evidence type="ECO:0000256" key="1">
    <source>
        <dbReference type="ARBA" id="ARBA00005044"/>
    </source>
</evidence>
<dbReference type="GO" id="GO:0010181">
    <property type="term" value="F:FMN binding"/>
    <property type="evidence" value="ECO:0007669"/>
    <property type="project" value="TreeGrafter"/>
</dbReference>
<gene>
    <name evidence="12" type="ORF">CJ192_08485</name>
</gene>
<evidence type="ECO:0000256" key="9">
    <source>
        <dbReference type="ARBA" id="ARBA00023141"/>
    </source>
</evidence>
<dbReference type="AlphaFoldDB" id="A0A2N6UGV9"/>
<proteinExistence type="inferred from homology"/>
<dbReference type="CDD" id="cd07304">
    <property type="entry name" value="Chorismate_synthase"/>
    <property type="match status" value="1"/>
</dbReference>
<dbReference type="InterPro" id="IPR035904">
    <property type="entry name" value="Chorismate_synth_AroC_sf"/>
</dbReference>
<evidence type="ECO:0000313" key="13">
    <source>
        <dbReference type="Proteomes" id="UP000235658"/>
    </source>
</evidence>
<name>A0A2N6UGV9_9FIRM</name>
<dbReference type="Pfam" id="PF01264">
    <property type="entry name" value="Chorismate_synt"/>
    <property type="match status" value="1"/>
</dbReference>
<dbReference type="SUPFAM" id="SSF103263">
    <property type="entry name" value="Chorismate synthase, AroC"/>
    <property type="match status" value="1"/>
</dbReference>
<evidence type="ECO:0000256" key="4">
    <source>
        <dbReference type="ARBA" id="ARBA00022605"/>
    </source>
</evidence>
<keyword evidence="7" id="KW-0274">FAD</keyword>
<dbReference type="NCBIfam" id="TIGR00033">
    <property type="entry name" value="aroC"/>
    <property type="match status" value="1"/>
</dbReference>
<dbReference type="EC" id="4.2.3.5" evidence="3 11"/>
<comment type="pathway">
    <text evidence="1">Metabolic intermediate biosynthesis; chorismate biosynthesis; chorismate from D-erythrose 4-phosphate and phosphoenolpyruvate: step 7/7.</text>
</comment>
<dbReference type="GO" id="GO:0004107">
    <property type="term" value="F:chorismate synthase activity"/>
    <property type="evidence" value="ECO:0007669"/>
    <property type="project" value="UniProtKB-UniRule"/>
</dbReference>
<dbReference type="PANTHER" id="PTHR21085:SF0">
    <property type="entry name" value="CHORISMATE SYNTHASE"/>
    <property type="match status" value="1"/>
</dbReference>
<evidence type="ECO:0000256" key="3">
    <source>
        <dbReference type="ARBA" id="ARBA00013036"/>
    </source>
</evidence>
<dbReference type="PIRSF" id="PIRSF001456">
    <property type="entry name" value="Chorismate_synth"/>
    <property type="match status" value="1"/>
</dbReference>
<evidence type="ECO:0000256" key="5">
    <source>
        <dbReference type="ARBA" id="ARBA00022630"/>
    </source>
</evidence>
<evidence type="ECO:0000256" key="2">
    <source>
        <dbReference type="ARBA" id="ARBA00008014"/>
    </source>
</evidence>
<keyword evidence="8" id="KW-0521">NADP</keyword>
<evidence type="ECO:0000256" key="6">
    <source>
        <dbReference type="ARBA" id="ARBA00022643"/>
    </source>
</evidence>
<keyword evidence="9" id="KW-0057">Aromatic amino acid biosynthesis</keyword>
<dbReference type="GO" id="GO:0009423">
    <property type="term" value="P:chorismate biosynthetic process"/>
    <property type="evidence" value="ECO:0007669"/>
    <property type="project" value="UniProtKB-UniRule"/>
</dbReference>
<dbReference type="GO" id="GO:0008652">
    <property type="term" value="P:amino acid biosynthetic process"/>
    <property type="evidence" value="ECO:0007669"/>
    <property type="project" value="UniProtKB-KW"/>
</dbReference>
<comment type="similarity">
    <text evidence="2">Belongs to the chorismate synthase family.</text>
</comment>
<dbReference type="PANTHER" id="PTHR21085">
    <property type="entry name" value="CHORISMATE SYNTHASE"/>
    <property type="match status" value="1"/>
</dbReference>
<dbReference type="RefSeq" id="WP_102198468.1">
    <property type="nucleotide sequence ID" value="NZ_PNHP01000007.1"/>
</dbReference>
<evidence type="ECO:0000313" key="12">
    <source>
        <dbReference type="EMBL" id="PMC80820.1"/>
    </source>
</evidence>
<dbReference type="GO" id="GO:0009073">
    <property type="term" value="P:aromatic amino acid family biosynthetic process"/>
    <property type="evidence" value="ECO:0007669"/>
    <property type="project" value="UniProtKB-KW"/>
</dbReference>
<organism evidence="12 13">
    <name type="scientific">Anaerococcus hydrogenalis</name>
    <dbReference type="NCBI Taxonomy" id="33029"/>
    <lineage>
        <taxon>Bacteria</taxon>
        <taxon>Bacillati</taxon>
        <taxon>Bacillota</taxon>
        <taxon>Tissierellia</taxon>
        <taxon>Tissierellales</taxon>
        <taxon>Peptoniphilaceae</taxon>
        <taxon>Anaerococcus</taxon>
    </lineage>
</organism>
<dbReference type="Gene3D" id="3.60.150.10">
    <property type="entry name" value="Chorismate synthase AroC"/>
    <property type="match status" value="1"/>
</dbReference>
<dbReference type="NCBIfam" id="NF003793">
    <property type="entry name" value="PRK05382.1"/>
    <property type="match status" value="1"/>
</dbReference>
<keyword evidence="10" id="KW-0456">Lyase</keyword>
<evidence type="ECO:0000256" key="7">
    <source>
        <dbReference type="ARBA" id="ARBA00022827"/>
    </source>
</evidence>
<dbReference type="InterPro" id="IPR000453">
    <property type="entry name" value="Chorismate_synth"/>
</dbReference>
<reference evidence="12 13" key="1">
    <citation type="submission" date="2017-09" db="EMBL/GenBank/DDBJ databases">
        <title>Bacterial strain isolated from the female urinary microbiota.</title>
        <authorList>
            <person name="Thomas-White K."/>
            <person name="Kumar N."/>
            <person name="Forster S."/>
            <person name="Putonti C."/>
            <person name="Lawley T."/>
            <person name="Wolfe A.J."/>
        </authorList>
    </citation>
    <scope>NUCLEOTIDE SEQUENCE [LARGE SCALE GENOMIC DNA]</scope>
    <source>
        <strain evidence="12 13">UMB0204</strain>
    </source>
</reference>
<accession>A0A2N6UGV9</accession>
<comment type="caution">
    <text evidence="12">The sequence shown here is derived from an EMBL/GenBank/DDBJ whole genome shotgun (WGS) entry which is preliminary data.</text>
</comment>
<evidence type="ECO:0000256" key="11">
    <source>
        <dbReference type="NCBIfam" id="TIGR00033"/>
    </source>
</evidence>
<evidence type="ECO:0000256" key="10">
    <source>
        <dbReference type="ARBA" id="ARBA00023239"/>
    </source>
</evidence>
<keyword evidence="4" id="KW-0028">Amino-acid biosynthesis</keyword>
<keyword evidence="6" id="KW-0288">FMN</keyword>